<feature type="chain" id="PRO_5017358883" evidence="1">
    <location>
        <begin position="25"/>
        <end position="201"/>
    </location>
</feature>
<evidence type="ECO:0000313" key="3">
    <source>
        <dbReference type="EMBL" id="RKN83094.1"/>
    </source>
</evidence>
<name>A0A3B0CEL2_9FLAO</name>
<comment type="caution">
    <text evidence="3">The sequence shown here is derived from an EMBL/GenBank/DDBJ whole genome shotgun (WGS) entry which is preliminary data.</text>
</comment>
<keyword evidence="1" id="KW-0732">Signal</keyword>
<accession>A0A3B0CEL2</accession>
<feature type="signal peptide" evidence="1">
    <location>
        <begin position="1"/>
        <end position="24"/>
    </location>
</feature>
<dbReference type="Pfam" id="PF12867">
    <property type="entry name" value="DinB_2"/>
    <property type="match status" value="1"/>
</dbReference>
<protein>
    <submittedName>
        <fullName evidence="3">DinB family protein</fullName>
    </submittedName>
</protein>
<reference evidence="3 4" key="1">
    <citation type="submission" date="2018-10" db="EMBL/GenBank/DDBJ databases">
        <title>Ulvibacterium marinum gen. nov., sp. nov., a novel marine bacterium of the family Flavobacteriaceae, isolated from a culture of the green alga Ulva prolifera.</title>
        <authorList>
            <person name="Zhang Z."/>
        </authorList>
    </citation>
    <scope>NUCLEOTIDE SEQUENCE [LARGE SCALE GENOMIC DNA]</scope>
    <source>
        <strain evidence="3 4">CCMM003</strain>
    </source>
</reference>
<dbReference type="RefSeq" id="WP_120710301.1">
    <property type="nucleotide sequence ID" value="NZ_RBCJ01000001.1"/>
</dbReference>
<dbReference type="EMBL" id="RBCJ01000001">
    <property type="protein sequence ID" value="RKN83094.1"/>
    <property type="molecule type" value="Genomic_DNA"/>
</dbReference>
<dbReference type="OrthoDB" id="1524454at2"/>
<dbReference type="InterPro" id="IPR034660">
    <property type="entry name" value="DinB/YfiT-like"/>
</dbReference>
<organism evidence="3 4">
    <name type="scientific">Ulvibacterium marinum</name>
    <dbReference type="NCBI Taxonomy" id="2419782"/>
    <lineage>
        <taxon>Bacteria</taxon>
        <taxon>Pseudomonadati</taxon>
        <taxon>Bacteroidota</taxon>
        <taxon>Flavobacteriia</taxon>
        <taxon>Flavobacteriales</taxon>
        <taxon>Flavobacteriaceae</taxon>
        <taxon>Ulvibacterium</taxon>
    </lineage>
</organism>
<sequence length="201" mass="22616">MKKVILSIVVLVLMGFGLTSPGLTDTDQEMAIKELTKTQKHLKHAIKGLSNQQMNFKPSSESWSIAECVEHLAISENAFNGMLQGALKAPADPSKRDSVKLTDQQLLGIITDRSKKVKTREEFEPKGKIGSLQEALKAFNTKRKEHITYVKNTEDDLRNHYGQLPFGTIDGLQIIIFMSGHTERHVKQMEEVMAHTDFPKE</sequence>
<evidence type="ECO:0000259" key="2">
    <source>
        <dbReference type="Pfam" id="PF12867"/>
    </source>
</evidence>
<keyword evidence="4" id="KW-1185">Reference proteome</keyword>
<evidence type="ECO:0000313" key="4">
    <source>
        <dbReference type="Proteomes" id="UP000276603"/>
    </source>
</evidence>
<dbReference type="SUPFAM" id="SSF109854">
    <property type="entry name" value="DinB/YfiT-like putative metalloenzymes"/>
    <property type="match status" value="1"/>
</dbReference>
<gene>
    <name evidence="3" type="ORF">D7Z94_04435</name>
</gene>
<dbReference type="Proteomes" id="UP000276603">
    <property type="component" value="Unassembled WGS sequence"/>
</dbReference>
<evidence type="ECO:0000256" key="1">
    <source>
        <dbReference type="SAM" id="SignalP"/>
    </source>
</evidence>
<proteinExistence type="predicted"/>
<dbReference type="InterPro" id="IPR024775">
    <property type="entry name" value="DinB-like"/>
</dbReference>
<feature type="domain" description="DinB-like" evidence="2">
    <location>
        <begin position="35"/>
        <end position="189"/>
    </location>
</feature>
<dbReference type="AlphaFoldDB" id="A0A3B0CEL2"/>
<dbReference type="Gene3D" id="1.20.120.450">
    <property type="entry name" value="dinb family like domain"/>
    <property type="match status" value="1"/>
</dbReference>